<evidence type="ECO:0000256" key="11">
    <source>
        <dbReference type="ARBA" id="ARBA00048679"/>
    </source>
</evidence>
<comment type="subcellular location">
    <subcellularLocation>
        <location evidence="1">Host cell</location>
    </subcellularLocation>
    <subcellularLocation>
        <location evidence="2">Secreted</location>
    </subcellularLocation>
</comment>
<dbReference type="GO" id="GO:0007165">
    <property type="term" value="P:signal transduction"/>
    <property type="evidence" value="ECO:0007669"/>
    <property type="project" value="InterPro"/>
</dbReference>
<comment type="catalytic activity">
    <reaction evidence="11">
        <text>L-seryl-[protein] + ATP = O-phospho-L-seryl-[protein] + ADP + H(+)</text>
        <dbReference type="Rhea" id="RHEA:17989"/>
        <dbReference type="Rhea" id="RHEA-COMP:9863"/>
        <dbReference type="Rhea" id="RHEA-COMP:11604"/>
        <dbReference type="ChEBI" id="CHEBI:15378"/>
        <dbReference type="ChEBI" id="CHEBI:29999"/>
        <dbReference type="ChEBI" id="CHEBI:30616"/>
        <dbReference type="ChEBI" id="CHEBI:83421"/>
        <dbReference type="ChEBI" id="CHEBI:456216"/>
        <dbReference type="EC" id="2.7.11.1"/>
    </reaction>
</comment>
<dbReference type="GO" id="GO:0043657">
    <property type="term" value="C:host cell"/>
    <property type="evidence" value="ECO:0007669"/>
    <property type="project" value="UniProtKB-SubCell"/>
</dbReference>
<dbReference type="InterPro" id="IPR045379">
    <property type="entry name" value="Crinkler_N"/>
</dbReference>
<keyword evidence="5" id="KW-0723">Serine/threonine-protein kinase</keyword>
<feature type="domain" description="Protein kinase" evidence="12">
    <location>
        <begin position="388"/>
        <end position="623"/>
    </location>
</feature>
<evidence type="ECO:0000313" key="14">
    <source>
        <dbReference type="EMBL" id="KAF0478115.1"/>
    </source>
</evidence>
<evidence type="ECO:0000259" key="13">
    <source>
        <dbReference type="PROSITE" id="PS50017"/>
    </source>
</evidence>
<dbReference type="GO" id="GO:0004674">
    <property type="term" value="F:protein serine/threonine kinase activity"/>
    <property type="evidence" value="ECO:0007669"/>
    <property type="project" value="UniProtKB-KW"/>
</dbReference>
<evidence type="ECO:0000256" key="5">
    <source>
        <dbReference type="ARBA" id="ARBA00022527"/>
    </source>
</evidence>
<evidence type="ECO:0000313" key="15">
    <source>
        <dbReference type="Proteomes" id="UP000439903"/>
    </source>
</evidence>
<evidence type="ECO:0000256" key="7">
    <source>
        <dbReference type="ARBA" id="ARBA00022741"/>
    </source>
</evidence>
<dbReference type="PROSITE" id="PS50017">
    <property type="entry name" value="DEATH_DOMAIN"/>
    <property type="match status" value="1"/>
</dbReference>
<evidence type="ECO:0000256" key="6">
    <source>
        <dbReference type="ARBA" id="ARBA00022679"/>
    </source>
</evidence>
<dbReference type="AlphaFoldDB" id="A0A8H4AC91"/>
<comment type="caution">
    <text evidence="14">The sequence shown here is derived from an EMBL/GenBank/DDBJ whole genome shotgun (WGS) entry which is preliminary data.</text>
</comment>
<dbReference type="EC" id="2.7.11.1" evidence="3"/>
<proteinExistence type="predicted"/>
<keyword evidence="7" id="KW-0547">Nucleotide-binding</keyword>
<evidence type="ECO:0000256" key="9">
    <source>
        <dbReference type="ARBA" id="ARBA00022840"/>
    </source>
</evidence>
<dbReference type="InterPro" id="IPR018934">
    <property type="entry name" value="RIO_dom"/>
</dbReference>
<evidence type="ECO:0000256" key="10">
    <source>
        <dbReference type="ARBA" id="ARBA00047899"/>
    </source>
</evidence>
<evidence type="ECO:0000256" key="3">
    <source>
        <dbReference type="ARBA" id="ARBA00012513"/>
    </source>
</evidence>
<accession>A0A8H4AC91</accession>
<evidence type="ECO:0000256" key="2">
    <source>
        <dbReference type="ARBA" id="ARBA00004613"/>
    </source>
</evidence>
<dbReference type="SUPFAM" id="SSF56112">
    <property type="entry name" value="Protein kinase-like (PK-like)"/>
    <property type="match status" value="1"/>
</dbReference>
<sequence length="623" mass="71151">MSDNIALYCLVEDDPIKKVFGVKLEKNSSVIDLKKKIKEKIPNLLAEVEVPIDEETVNVKIVLNDIQEKLELSNPTKKIGNIFTKSIPDDSIQIIVERPSGEKRKKENKNLKRHFDKLAEDLRNEITGKIAGQFAGITGQIAGIKGQIAEIGHEVKKIRLQSEVAWFSAPGVTTATEKGKFVIEHGKCIGFPLKQTTTTLKREYGKFREPPSPEVPENILQEYFVNECKSLERLKDSKLMIEDVYFIPLLSTRKPDFVFIAKGCPLDALQVIAVGEIKKRSSNQFSNADIGQAVSFGEKVLQLQPRRAYIYVILTDCRFICIYKVTRSNSNNRESTRFSYEYVLPANLKYESNDHPPDGWRYLATIMECNQEELGWVDPSLNFNSDTVKLVRSINTGRTSIVYEGKLNDLDSVVVKLAKNEEYLSCFENEKRVLEKLGNLPHIPKLLLHDENSLITIPLGTKVRNLRRNDIKNVIETLRTAHSQNIIHMDLQGYNFIRDDDEKILIIDWGYSVSGNENGRFAGALECMPDDVLKSLIIGEQITYSPSIDLICFVRSFYLMLHRPTNSMMEKNSFNGPSDLKSRAKNLLDFWSSHGKSNFWQKIYQLANDLNYDDLIKELERLF</sequence>
<organism evidence="14 15">
    <name type="scientific">Gigaspora margarita</name>
    <dbReference type="NCBI Taxonomy" id="4874"/>
    <lineage>
        <taxon>Eukaryota</taxon>
        <taxon>Fungi</taxon>
        <taxon>Fungi incertae sedis</taxon>
        <taxon>Mucoromycota</taxon>
        <taxon>Glomeromycotina</taxon>
        <taxon>Glomeromycetes</taxon>
        <taxon>Diversisporales</taxon>
        <taxon>Gigasporaceae</taxon>
        <taxon>Gigaspora</taxon>
    </lineage>
</organism>
<dbReference type="InterPro" id="IPR011009">
    <property type="entry name" value="Kinase-like_dom_sf"/>
</dbReference>
<evidence type="ECO:0000256" key="4">
    <source>
        <dbReference type="ARBA" id="ARBA00022525"/>
    </source>
</evidence>
<feature type="domain" description="Death" evidence="13">
    <location>
        <begin position="569"/>
        <end position="623"/>
    </location>
</feature>
<dbReference type="Pfam" id="PF01163">
    <property type="entry name" value="RIO1"/>
    <property type="match status" value="1"/>
</dbReference>
<dbReference type="InterPro" id="IPR000488">
    <property type="entry name" value="Death_dom"/>
</dbReference>
<dbReference type="Pfam" id="PF20713">
    <property type="entry name" value="DUF6826"/>
    <property type="match status" value="1"/>
</dbReference>
<reference evidence="14 15" key="1">
    <citation type="journal article" date="2019" name="Environ. Microbiol.">
        <title>At the nexus of three kingdoms: the genome of the mycorrhizal fungus Gigaspora margarita provides insights into plant, endobacterial and fungal interactions.</title>
        <authorList>
            <person name="Venice F."/>
            <person name="Ghignone S."/>
            <person name="Salvioli di Fossalunga A."/>
            <person name="Amselem J."/>
            <person name="Novero M."/>
            <person name="Xianan X."/>
            <person name="Sedzielewska Toro K."/>
            <person name="Morin E."/>
            <person name="Lipzen A."/>
            <person name="Grigoriev I.V."/>
            <person name="Henrissat B."/>
            <person name="Martin F.M."/>
            <person name="Bonfante P."/>
        </authorList>
    </citation>
    <scope>NUCLEOTIDE SEQUENCE [LARGE SCALE GENOMIC DNA]</scope>
    <source>
        <strain evidence="14 15">BEG34</strain>
    </source>
</reference>
<dbReference type="Pfam" id="PF20147">
    <property type="entry name" value="Crinkler"/>
    <property type="match status" value="1"/>
</dbReference>
<gene>
    <name evidence="14" type="ORF">F8M41_024095</name>
</gene>
<dbReference type="GO" id="GO:0005576">
    <property type="term" value="C:extracellular region"/>
    <property type="evidence" value="ECO:0007669"/>
    <property type="project" value="UniProtKB-SubCell"/>
</dbReference>
<dbReference type="OrthoDB" id="2320506at2759"/>
<dbReference type="EMBL" id="WTPW01000808">
    <property type="protein sequence ID" value="KAF0478115.1"/>
    <property type="molecule type" value="Genomic_DNA"/>
</dbReference>
<protein>
    <recommendedName>
        <fullName evidence="3">non-specific serine/threonine protein kinase</fullName>
        <ecNumber evidence="3">2.7.11.1</ecNumber>
    </recommendedName>
</protein>
<dbReference type="PROSITE" id="PS50011">
    <property type="entry name" value="PROTEIN_KINASE_DOM"/>
    <property type="match status" value="1"/>
</dbReference>
<dbReference type="InterPro" id="IPR049229">
    <property type="entry name" value="DUF6826"/>
</dbReference>
<name>A0A8H4AC91_GIGMA</name>
<dbReference type="Gene3D" id="1.10.510.10">
    <property type="entry name" value="Transferase(Phosphotransferase) domain 1"/>
    <property type="match status" value="1"/>
</dbReference>
<evidence type="ECO:0000256" key="1">
    <source>
        <dbReference type="ARBA" id="ARBA00004340"/>
    </source>
</evidence>
<evidence type="ECO:0000256" key="8">
    <source>
        <dbReference type="ARBA" id="ARBA00022777"/>
    </source>
</evidence>
<evidence type="ECO:0000259" key="12">
    <source>
        <dbReference type="PROSITE" id="PS50011"/>
    </source>
</evidence>
<keyword evidence="6" id="KW-0808">Transferase</keyword>
<dbReference type="Proteomes" id="UP000439903">
    <property type="component" value="Unassembled WGS sequence"/>
</dbReference>
<dbReference type="InterPro" id="IPR000719">
    <property type="entry name" value="Prot_kinase_dom"/>
</dbReference>
<keyword evidence="8 14" id="KW-0418">Kinase</keyword>
<comment type="catalytic activity">
    <reaction evidence="10">
        <text>L-threonyl-[protein] + ATP = O-phospho-L-threonyl-[protein] + ADP + H(+)</text>
        <dbReference type="Rhea" id="RHEA:46608"/>
        <dbReference type="Rhea" id="RHEA-COMP:11060"/>
        <dbReference type="Rhea" id="RHEA-COMP:11605"/>
        <dbReference type="ChEBI" id="CHEBI:15378"/>
        <dbReference type="ChEBI" id="CHEBI:30013"/>
        <dbReference type="ChEBI" id="CHEBI:30616"/>
        <dbReference type="ChEBI" id="CHEBI:61977"/>
        <dbReference type="ChEBI" id="CHEBI:456216"/>
        <dbReference type="EC" id="2.7.11.1"/>
    </reaction>
</comment>
<dbReference type="SMART" id="SM00220">
    <property type="entry name" value="S_TKc"/>
    <property type="match status" value="1"/>
</dbReference>
<keyword evidence="9" id="KW-0067">ATP-binding</keyword>
<dbReference type="GO" id="GO:0005524">
    <property type="term" value="F:ATP binding"/>
    <property type="evidence" value="ECO:0007669"/>
    <property type="project" value="UniProtKB-KW"/>
</dbReference>
<keyword evidence="15" id="KW-1185">Reference proteome</keyword>
<keyword evidence="4" id="KW-0964">Secreted</keyword>